<dbReference type="EMBL" id="KI546071">
    <property type="protein sequence ID" value="EST46692.1"/>
    <property type="molecule type" value="Genomic_DNA"/>
</dbReference>
<sequence>MLHLLSHSVQLTQCYVDQTNLEISEVQNMLFIQLNTTYNKNCNELPSTVLVQITVQNSDLDVQMVNTIFEYNKTTKFVISVFNISQYFDVKASQLRIKSYNQVFEQQIQEITLTRSKDSNTLYNLTVDYDQKTFTATINYPLTFSSIGVTDSTMQITNALNTYNLPYDGNHKVDSGTNTVIISYDNSQLSQVLYDTGVRRMQVKCSYGSVEAYSIAMWIQLFQYTRPALSWRNTAIYTLQYQSLYENTALAVFHGVMIENCIAQNRTHRQ</sequence>
<evidence type="ECO:0000313" key="2">
    <source>
        <dbReference type="EMBL" id="KAH0575024.1"/>
    </source>
</evidence>
<dbReference type="VEuPathDB" id="GiardiaDB:SS50377_22643"/>
<dbReference type="AlphaFoldDB" id="V6LPV4"/>
<dbReference type="EMBL" id="AUWU02000003">
    <property type="protein sequence ID" value="KAH0575024.1"/>
    <property type="molecule type" value="Genomic_DNA"/>
</dbReference>
<accession>V6LPV4</accession>
<reference evidence="2" key="2">
    <citation type="submission" date="2020-12" db="EMBL/GenBank/DDBJ databases">
        <title>New Spironucleus salmonicida genome in near-complete chromosomes.</title>
        <authorList>
            <person name="Xu F."/>
            <person name="Kurt Z."/>
            <person name="Jimenez-Gonzalez A."/>
            <person name="Astvaldsson A."/>
            <person name="Andersson J.O."/>
            <person name="Svard S.G."/>
        </authorList>
    </citation>
    <scope>NUCLEOTIDE SEQUENCE</scope>
    <source>
        <strain evidence="2">ATCC 50377</strain>
    </source>
</reference>
<protein>
    <submittedName>
        <fullName evidence="1">Uncharacterized protein</fullName>
    </submittedName>
</protein>
<evidence type="ECO:0000313" key="1">
    <source>
        <dbReference type="EMBL" id="EST46692.1"/>
    </source>
</evidence>
<name>V6LPV4_9EUKA</name>
<dbReference type="Proteomes" id="UP000018208">
    <property type="component" value="Unassembled WGS sequence"/>
</dbReference>
<keyword evidence="3" id="KW-1185">Reference proteome</keyword>
<organism evidence="1">
    <name type="scientific">Spironucleus salmonicida</name>
    <dbReference type="NCBI Taxonomy" id="348837"/>
    <lineage>
        <taxon>Eukaryota</taxon>
        <taxon>Metamonada</taxon>
        <taxon>Diplomonadida</taxon>
        <taxon>Hexamitidae</taxon>
        <taxon>Hexamitinae</taxon>
        <taxon>Spironucleus</taxon>
    </lineage>
</organism>
<reference evidence="1 2" key="1">
    <citation type="journal article" date="2014" name="PLoS Genet.">
        <title>The Genome of Spironucleus salmonicida Highlights a Fish Pathogen Adapted to Fluctuating Environments.</title>
        <authorList>
            <person name="Xu F."/>
            <person name="Jerlstrom-Hultqvist J."/>
            <person name="Einarsson E."/>
            <person name="Astvaldsson A."/>
            <person name="Svard S.G."/>
            <person name="Andersson J.O."/>
        </authorList>
    </citation>
    <scope>NUCLEOTIDE SEQUENCE</scope>
    <source>
        <strain evidence="2">ATCC 50377</strain>
    </source>
</reference>
<proteinExistence type="predicted"/>
<gene>
    <name evidence="1" type="ORF">SS50377_13285</name>
    <name evidence="2" type="ORF">SS50377_22643</name>
</gene>
<evidence type="ECO:0000313" key="3">
    <source>
        <dbReference type="Proteomes" id="UP000018208"/>
    </source>
</evidence>